<dbReference type="GO" id="GO:0003955">
    <property type="term" value="F:NAD(P)H dehydrogenase (quinone) activity"/>
    <property type="evidence" value="ECO:0007669"/>
    <property type="project" value="TreeGrafter"/>
</dbReference>
<dbReference type="SUPFAM" id="SSF51905">
    <property type="entry name" value="FAD/NAD(P)-binding domain"/>
    <property type="match status" value="1"/>
</dbReference>
<proteinExistence type="inferred from homology"/>
<feature type="binding site" evidence="6">
    <location>
        <begin position="180"/>
        <end position="187"/>
    </location>
    <ligand>
        <name>NAD(+)</name>
        <dbReference type="ChEBI" id="CHEBI:57540"/>
    </ligand>
</feature>
<dbReference type="Gene3D" id="3.30.390.30">
    <property type="match status" value="1"/>
</dbReference>
<keyword evidence="4" id="KW-0560">Oxidoreductase</keyword>
<dbReference type="InterPro" id="IPR001100">
    <property type="entry name" value="Pyr_nuc-diS_OxRdtase"/>
</dbReference>
<dbReference type="PANTHER" id="PTHR43014">
    <property type="entry name" value="MERCURIC REDUCTASE"/>
    <property type="match status" value="1"/>
</dbReference>
<sequence length="462" mass="50449">MEHYQAVIIGSGQGGTPLAKKLAQAGWKTALIEKNLVGGTCVNVGCTPTKTMIASAKVANTLAQAEKWGIEVNSFQVNLPKIIARKTQVVEKFRGGSQKGLENTANLSLIFGEASFVNQKQILIQLKTGGSQTITADKIFIDAGTRPAVPDIPGLQEVDYFTSTTLMESEQLPEHLVIIGGGYIGLEFGQMYRRFGSQVTILDHNDHFLDHEDEDIAAEVQTFLQDEGIQIYTQAKTSKVVKNKEQISLTVNIASQETEITCSHILLAAGRTPNTDTLNLQAAGVKTTAKGYIEVNNKLETTTPHIYALGDITGEAKFTHISYNDYVILYHNLLENKEETTTNRLVPYCMFTDPQVGRVGLSESDARKKKLNFKVAKLPMSQVARAIETGDTRGLIKAIIDSNNGQILGATVVGQEGGEIMSLLQMAMVGKVNYTILKEMILAHPLYAEALNNLFLTLDKSE</sequence>
<keyword evidence="11" id="KW-1185">Reference proteome</keyword>
<dbReference type="PRINTS" id="PR00368">
    <property type="entry name" value="FADPNR"/>
</dbReference>
<dbReference type="SUPFAM" id="SSF55424">
    <property type="entry name" value="FAD/NAD-linked reductases, dimerisation (C-terminal) domain"/>
    <property type="match status" value="1"/>
</dbReference>
<evidence type="ECO:0000313" key="10">
    <source>
        <dbReference type="EMBL" id="QMU29323.1"/>
    </source>
</evidence>
<evidence type="ECO:0000256" key="3">
    <source>
        <dbReference type="ARBA" id="ARBA00022827"/>
    </source>
</evidence>
<reference evidence="10 11" key="1">
    <citation type="submission" date="2020-08" db="EMBL/GenBank/DDBJ databases">
        <title>Adhaeribacter dokdonensis sp. nov., isolated from the rhizosphere of Elymus tsukushiensis, a plant native to the Dokdo Islands, Republic of Korea.</title>
        <authorList>
            <person name="Ghim S.Y."/>
        </authorList>
    </citation>
    <scope>NUCLEOTIDE SEQUENCE [LARGE SCALE GENOMIC DNA]</scope>
    <source>
        <strain evidence="10 11">KUDC8001</strain>
    </source>
</reference>
<dbReference type="PRINTS" id="PR00411">
    <property type="entry name" value="PNDRDTASEI"/>
</dbReference>
<dbReference type="InterPro" id="IPR016156">
    <property type="entry name" value="FAD/NAD-linked_Rdtase_dimer_sf"/>
</dbReference>
<dbReference type="InterPro" id="IPR036188">
    <property type="entry name" value="FAD/NAD-bd_sf"/>
</dbReference>
<dbReference type="AlphaFoldDB" id="A0A7L7L999"/>
<evidence type="ECO:0000256" key="1">
    <source>
        <dbReference type="ARBA" id="ARBA00007532"/>
    </source>
</evidence>
<evidence type="ECO:0000256" key="4">
    <source>
        <dbReference type="ARBA" id="ARBA00023002"/>
    </source>
</evidence>
<dbReference type="GO" id="GO:0050660">
    <property type="term" value="F:flavin adenine dinucleotide binding"/>
    <property type="evidence" value="ECO:0007669"/>
    <property type="project" value="TreeGrafter"/>
</dbReference>
<evidence type="ECO:0000256" key="2">
    <source>
        <dbReference type="ARBA" id="ARBA00022630"/>
    </source>
</evidence>
<keyword evidence="2" id="KW-0285">Flavoprotein</keyword>
<keyword evidence="6" id="KW-0547">Nucleotide-binding</keyword>
<dbReference type="KEGG" id="add:HUW48_15345"/>
<accession>A0A7L7L999</accession>
<organism evidence="10 11">
    <name type="scientific">Adhaeribacter radiodurans</name>
    <dbReference type="NCBI Taxonomy" id="2745197"/>
    <lineage>
        <taxon>Bacteria</taxon>
        <taxon>Pseudomonadati</taxon>
        <taxon>Bacteroidota</taxon>
        <taxon>Cytophagia</taxon>
        <taxon>Cytophagales</taxon>
        <taxon>Hymenobacteraceae</taxon>
        <taxon>Adhaeribacter</taxon>
    </lineage>
</organism>
<keyword evidence="6" id="KW-0520">NAD</keyword>
<evidence type="ECO:0000259" key="9">
    <source>
        <dbReference type="Pfam" id="PF07992"/>
    </source>
</evidence>
<dbReference type="PIRSF" id="PIRSF000350">
    <property type="entry name" value="Mercury_reductase_MerA"/>
    <property type="match status" value="1"/>
</dbReference>
<feature type="domain" description="FAD/NAD(P)-binding" evidence="9">
    <location>
        <begin position="4"/>
        <end position="320"/>
    </location>
</feature>
<protein>
    <submittedName>
        <fullName evidence="10">Mercuric reductase</fullName>
    </submittedName>
</protein>
<dbReference type="InterPro" id="IPR004099">
    <property type="entry name" value="Pyr_nucl-diS_OxRdtase_dimer"/>
</dbReference>
<comment type="similarity">
    <text evidence="1">Belongs to the class-I pyridine nucleotide-disulfide oxidoreductase family.</text>
</comment>
<dbReference type="Gene3D" id="3.50.50.60">
    <property type="entry name" value="FAD/NAD(P)-binding domain"/>
    <property type="match status" value="2"/>
</dbReference>
<dbReference type="Pfam" id="PF02852">
    <property type="entry name" value="Pyr_redox_dim"/>
    <property type="match status" value="1"/>
</dbReference>
<dbReference type="PANTHER" id="PTHR43014:SF2">
    <property type="entry name" value="MERCURIC REDUCTASE"/>
    <property type="match status" value="1"/>
</dbReference>
<feature type="binding site" evidence="6">
    <location>
        <position position="311"/>
    </location>
    <ligand>
        <name>FAD</name>
        <dbReference type="ChEBI" id="CHEBI:57692"/>
    </ligand>
</feature>
<keyword evidence="3 6" id="KW-0274">FAD</keyword>
<dbReference type="FunFam" id="3.30.390.30:FF:000001">
    <property type="entry name" value="Dihydrolipoyl dehydrogenase"/>
    <property type="match status" value="1"/>
</dbReference>
<name>A0A7L7L999_9BACT</name>
<feature type="binding site" evidence="6">
    <location>
        <position position="50"/>
    </location>
    <ligand>
        <name>FAD</name>
        <dbReference type="ChEBI" id="CHEBI:57692"/>
    </ligand>
</feature>
<evidence type="ECO:0000256" key="6">
    <source>
        <dbReference type="PIRSR" id="PIRSR000350-3"/>
    </source>
</evidence>
<evidence type="ECO:0000259" key="8">
    <source>
        <dbReference type="Pfam" id="PF02852"/>
    </source>
</evidence>
<evidence type="ECO:0000256" key="7">
    <source>
        <dbReference type="PIRSR" id="PIRSR000350-4"/>
    </source>
</evidence>
<evidence type="ECO:0000313" key="11">
    <source>
        <dbReference type="Proteomes" id="UP000514509"/>
    </source>
</evidence>
<feature type="disulfide bond" description="Redox-active" evidence="7">
    <location>
        <begin position="41"/>
        <end position="46"/>
    </location>
</feature>
<feature type="binding site" evidence="6">
    <location>
        <position position="270"/>
    </location>
    <ligand>
        <name>NAD(+)</name>
        <dbReference type="ChEBI" id="CHEBI:57540"/>
    </ligand>
</feature>
<feature type="active site" description="Proton acceptor" evidence="5">
    <location>
        <position position="444"/>
    </location>
</feature>
<gene>
    <name evidence="10" type="ORF">HUW48_15345</name>
</gene>
<dbReference type="EMBL" id="CP055153">
    <property type="protein sequence ID" value="QMU29323.1"/>
    <property type="molecule type" value="Genomic_DNA"/>
</dbReference>
<feature type="domain" description="Pyridine nucleotide-disulphide oxidoreductase dimerisation" evidence="8">
    <location>
        <begin position="346"/>
        <end position="453"/>
    </location>
</feature>
<evidence type="ECO:0000256" key="5">
    <source>
        <dbReference type="PIRSR" id="PIRSR000350-2"/>
    </source>
</evidence>
<dbReference type="InterPro" id="IPR023753">
    <property type="entry name" value="FAD/NAD-binding_dom"/>
</dbReference>
<dbReference type="Pfam" id="PF07992">
    <property type="entry name" value="Pyr_redox_2"/>
    <property type="match status" value="1"/>
</dbReference>
<dbReference type="RefSeq" id="WP_182411782.1">
    <property type="nucleotide sequence ID" value="NZ_CP055153.1"/>
</dbReference>
<comment type="cofactor">
    <cofactor evidence="6">
        <name>FAD</name>
        <dbReference type="ChEBI" id="CHEBI:57692"/>
    </cofactor>
    <text evidence="6">Binds 1 FAD per subunit.</text>
</comment>
<dbReference type="Proteomes" id="UP000514509">
    <property type="component" value="Chromosome"/>
</dbReference>